<feature type="compositionally biased region" description="Basic residues" evidence="6">
    <location>
        <begin position="240"/>
        <end position="259"/>
    </location>
</feature>
<dbReference type="EMBL" id="JARAKH010000014">
    <property type="protein sequence ID" value="KAK8397205.1"/>
    <property type="molecule type" value="Genomic_DNA"/>
</dbReference>
<keyword evidence="4" id="KW-1015">Disulfide bond</keyword>
<keyword evidence="5" id="KW-0325">Glycoprotein</keyword>
<feature type="compositionally biased region" description="Basic residues" evidence="6">
    <location>
        <begin position="187"/>
        <end position="213"/>
    </location>
</feature>
<dbReference type="SMART" id="SM00261">
    <property type="entry name" value="FU"/>
    <property type="match status" value="2"/>
</dbReference>
<feature type="region of interest" description="Disordered" evidence="6">
    <location>
        <begin position="303"/>
        <end position="330"/>
    </location>
</feature>
<reference evidence="8 9" key="1">
    <citation type="submission" date="2023-03" db="EMBL/GenBank/DDBJ databases">
        <title>High-quality genome of Scylla paramamosain provides insights in environmental adaptation.</title>
        <authorList>
            <person name="Zhang L."/>
        </authorList>
    </citation>
    <scope>NUCLEOTIDE SEQUENCE [LARGE SCALE GENOMIC DNA]</scope>
    <source>
        <strain evidence="8">LZ_2023a</strain>
        <tissue evidence="8">Muscle</tissue>
    </source>
</reference>
<feature type="compositionally biased region" description="Low complexity" evidence="6">
    <location>
        <begin position="260"/>
        <end position="286"/>
    </location>
</feature>
<dbReference type="InterPro" id="IPR009030">
    <property type="entry name" value="Growth_fac_rcpt_cys_sf"/>
</dbReference>
<feature type="compositionally biased region" description="Low complexity" evidence="6">
    <location>
        <begin position="158"/>
        <end position="170"/>
    </location>
</feature>
<feature type="compositionally biased region" description="Basic and acidic residues" evidence="6">
    <location>
        <begin position="214"/>
        <end position="223"/>
    </location>
</feature>
<dbReference type="PANTHER" id="PTHR46987:SF7">
    <property type="entry name" value="TNFR-CYS DOMAIN-CONTAINING PROTEIN"/>
    <property type="match status" value="1"/>
</dbReference>
<protein>
    <recommendedName>
        <fullName evidence="7">R-spondin Fu-CRD domain-containing protein</fullName>
    </recommendedName>
</protein>
<dbReference type="PANTHER" id="PTHR46987">
    <property type="entry name" value="NEUROHYPOPHYSIAL HORMONES, N-TERMINAL DOMAIN CONTAINING PROTEIN"/>
    <property type="match status" value="1"/>
</dbReference>
<dbReference type="InterPro" id="IPR006212">
    <property type="entry name" value="Furin_repeat"/>
</dbReference>
<dbReference type="SUPFAM" id="SSF57184">
    <property type="entry name" value="Growth factor receptor domain"/>
    <property type="match status" value="1"/>
</dbReference>
<evidence type="ECO:0000256" key="3">
    <source>
        <dbReference type="ARBA" id="ARBA00022729"/>
    </source>
</evidence>
<keyword evidence="9" id="KW-1185">Reference proteome</keyword>
<feature type="domain" description="R-spondin Fu-CRD" evidence="7">
    <location>
        <begin position="22"/>
        <end position="112"/>
    </location>
</feature>
<dbReference type="Proteomes" id="UP001487740">
    <property type="component" value="Unassembled WGS sequence"/>
</dbReference>
<dbReference type="AlphaFoldDB" id="A0AAW0UC09"/>
<sequence length="330" mass="37188">MCVCLRVHSRRPCVVVDVGCTAGCTLCSPINGCLACEAPYFLVLQREGARQTASCTKTCPRGFFKVKKKRNGFCTKCTMLGCEECLGPHYCSTCQRHFFNYFGKCIRETTGTGSTHPHLGTTLTKMTKEEEEKEEDIKTITNKEEEMKIKTLSPLQNTTTTTTTTTTAATRPTDLPATSPSPPLSGRARRPLHSGRGRARHCRRRRRRKKGKHGNRDAVEEKKGNKKTRTKGNRRECTRRERRRKRRRRKRRRRRKNTRKTTTTTSTTTTTTTATTTTTITTRPTTVVSEETITRMIDLSLLGKEGACGAGDRQTPPPPHTPDQPEILVQ</sequence>
<dbReference type="GO" id="GO:0005576">
    <property type="term" value="C:extracellular region"/>
    <property type="evidence" value="ECO:0007669"/>
    <property type="project" value="UniProtKB-SubCell"/>
</dbReference>
<feature type="region of interest" description="Disordered" evidence="6">
    <location>
        <begin position="112"/>
        <end position="287"/>
    </location>
</feature>
<dbReference type="InterPro" id="IPR051514">
    <property type="entry name" value="R-spondin"/>
</dbReference>
<keyword evidence="2" id="KW-0964">Secreted</keyword>
<dbReference type="Pfam" id="PF15913">
    <property type="entry name" value="Furin-like_2"/>
    <property type="match status" value="1"/>
</dbReference>
<dbReference type="InterPro" id="IPR043601">
    <property type="entry name" value="Rspo_Fu-CRD_dom"/>
</dbReference>
<evidence type="ECO:0000256" key="1">
    <source>
        <dbReference type="ARBA" id="ARBA00004613"/>
    </source>
</evidence>
<accession>A0AAW0UC09</accession>
<evidence type="ECO:0000313" key="9">
    <source>
        <dbReference type="Proteomes" id="UP001487740"/>
    </source>
</evidence>
<organism evidence="8 9">
    <name type="scientific">Scylla paramamosain</name>
    <name type="common">Mud crab</name>
    <dbReference type="NCBI Taxonomy" id="85552"/>
    <lineage>
        <taxon>Eukaryota</taxon>
        <taxon>Metazoa</taxon>
        <taxon>Ecdysozoa</taxon>
        <taxon>Arthropoda</taxon>
        <taxon>Crustacea</taxon>
        <taxon>Multicrustacea</taxon>
        <taxon>Malacostraca</taxon>
        <taxon>Eumalacostraca</taxon>
        <taxon>Eucarida</taxon>
        <taxon>Decapoda</taxon>
        <taxon>Pleocyemata</taxon>
        <taxon>Brachyura</taxon>
        <taxon>Eubrachyura</taxon>
        <taxon>Portunoidea</taxon>
        <taxon>Portunidae</taxon>
        <taxon>Portuninae</taxon>
        <taxon>Scylla</taxon>
    </lineage>
</organism>
<evidence type="ECO:0000256" key="5">
    <source>
        <dbReference type="ARBA" id="ARBA00023180"/>
    </source>
</evidence>
<comment type="caution">
    <text evidence="8">The sequence shown here is derived from an EMBL/GenBank/DDBJ whole genome shotgun (WGS) entry which is preliminary data.</text>
</comment>
<proteinExistence type="predicted"/>
<name>A0AAW0UC09_SCYPA</name>
<comment type="subcellular location">
    <subcellularLocation>
        <location evidence="1">Secreted</location>
    </subcellularLocation>
</comment>
<evidence type="ECO:0000256" key="6">
    <source>
        <dbReference type="SAM" id="MobiDB-lite"/>
    </source>
</evidence>
<keyword evidence="3" id="KW-0732">Signal</keyword>
<evidence type="ECO:0000256" key="4">
    <source>
        <dbReference type="ARBA" id="ARBA00023157"/>
    </source>
</evidence>
<evidence type="ECO:0000256" key="2">
    <source>
        <dbReference type="ARBA" id="ARBA00022525"/>
    </source>
</evidence>
<gene>
    <name evidence="8" type="ORF">O3P69_004727</name>
</gene>
<dbReference type="Gene3D" id="2.10.220.10">
    <property type="entry name" value="Hormone Receptor, Insulin-like Growth Factor Receptor 1, Chain A, domain 2"/>
    <property type="match status" value="1"/>
</dbReference>
<evidence type="ECO:0000313" key="8">
    <source>
        <dbReference type="EMBL" id="KAK8397205.1"/>
    </source>
</evidence>
<evidence type="ECO:0000259" key="7">
    <source>
        <dbReference type="Pfam" id="PF15913"/>
    </source>
</evidence>
<feature type="compositionally biased region" description="Basic and acidic residues" evidence="6">
    <location>
        <begin position="126"/>
        <end position="149"/>
    </location>
</feature>